<feature type="transmembrane region" description="Helical" evidence="1">
    <location>
        <begin position="59"/>
        <end position="78"/>
    </location>
</feature>
<feature type="transmembrane region" description="Helical" evidence="1">
    <location>
        <begin position="168"/>
        <end position="187"/>
    </location>
</feature>
<dbReference type="Proteomes" id="UP000256970">
    <property type="component" value="Unassembled WGS sequence"/>
</dbReference>
<name>A0A383V2E6_TETOB</name>
<reference evidence="2 3" key="1">
    <citation type="submission" date="2016-10" db="EMBL/GenBank/DDBJ databases">
        <authorList>
            <person name="Cai Z."/>
        </authorList>
    </citation>
    <scope>NUCLEOTIDE SEQUENCE [LARGE SCALE GENOMIC DNA]</scope>
</reference>
<evidence type="ECO:0000256" key="1">
    <source>
        <dbReference type="SAM" id="Phobius"/>
    </source>
</evidence>
<feature type="transmembrane region" description="Helical" evidence="1">
    <location>
        <begin position="223"/>
        <end position="245"/>
    </location>
</feature>
<dbReference type="InterPro" id="IPR043912">
    <property type="entry name" value="DUF5765"/>
</dbReference>
<dbReference type="Pfam" id="PF19069">
    <property type="entry name" value="DUF5765"/>
    <property type="match status" value="1"/>
</dbReference>
<evidence type="ECO:0000313" key="3">
    <source>
        <dbReference type="Proteomes" id="UP000256970"/>
    </source>
</evidence>
<feature type="transmembrane region" description="Helical" evidence="1">
    <location>
        <begin position="194"/>
        <end position="211"/>
    </location>
</feature>
<protein>
    <submittedName>
        <fullName evidence="2">Uncharacterized protein</fullName>
    </submittedName>
</protein>
<keyword evidence="1" id="KW-0472">Membrane</keyword>
<gene>
    <name evidence="2" type="ORF">BQ4739_LOCUS358</name>
</gene>
<sequence>MSAAIGAAALASAGLLAKRGRPFRSYSMFIYFAIMEFLQLAQYSVAGQCDSRINQALTWAAYIHVAFQPLVVNFYFLWGQRNPHPEVGSFVMKLCLAAAVLMLMRTPVLPLALLGDWLHTYFPDIPTSDTYGKHCHYLEAFCGERACSFKGGAWGHISWSIPLAPTTYFLPSSFIHFFMFFVPTLTAGDNVKRLLMIATVFIGPLACMAIAAQDMSTYVFEWATIWCFFAAVQSFWAILVELYFYKKRFIAADAEEMAQVGKWAKHSRVNAAAAAAAAGMAAAGGKQGAPTVTAAVCVTASSRKLD</sequence>
<accession>A0A383V2E6</accession>
<feature type="transmembrane region" description="Helical" evidence="1">
    <location>
        <begin position="90"/>
        <end position="113"/>
    </location>
</feature>
<keyword evidence="3" id="KW-1185">Reference proteome</keyword>
<dbReference type="EMBL" id="FNXT01000025">
    <property type="protein sequence ID" value="SZX59747.1"/>
    <property type="molecule type" value="Genomic_DNA"/>
</dbReference>
<organism evidence="2 3">
    <name type="scientific">Tetradesmus obliquus</name>
    <name type="common">Green alga</name>
    <name type="synonym">Acutodesmus obliquus</name>
    <dbReference type="NCBI Taxonomy" id="3088"/>
    <lineage>
        <taxon>Eukaryota</taxon>
        <taxon>Viridiplantae</taxon>
        <taxon>Chlorophyta</taxon>
        <taxon>core chlorophytes</taxon>
        <taxon>Chlorophyceae</taxon>
        <taxon>CS clade</taxon>
        <taxon>Sphaeropleales</taxon>
        <taxon>Scenedesmaceae</taxon>
        <taxon>Tetradesmus</taxon>
    </lineage>
</organism>
<dbReference type="AlphaFoldDB" id="A0A383V2E6"/>
<proteinExistence type="predicted"/>
<keyword evidence="1" id="KW-1133">Transmembrane helix</keyword>
<evidence type="ECO:0000313" key="2">
    <source>
        <dbReference type="EMBL" id="SZX59747.1"/>
    </source>
</evidence>
<keyword evidence="1" id="KW-0812">Transmembrane</keyword>